<keyword evidence="2" id="KW-1185">Reference proteome</keyword>
<sequence>MTEADLNTYIDTLYSEKENFWKSTEQESDRGLALVCMAYLEGKLEDCLFEYMDRSPEARELLKPSGPLGTMVARINMCICLKIIHRNTGRMLRVAAKIRNEFAHTFQATFDDSPVKELSISLLSDFNVENKPSDARTCFSVAMLMLDKHLWPRPMEVAIYREKLPDGIPTFISAPDDA</sequence>
<dbReference type="RefSeq" id="WP_007117580.1">
    <property type="nucleotide sequence ID" value="NZ_ABID01000001.1"/>
</dbReference>
<reference evidence="1 2" key="1">
    <citation type="submission" date="2007-11" db="EMBL/GenBank/DDBJ databases">
        <authorList>
            <person name="Wagner-Dobler I."/>
            <person name="Ferriera S."/>
            <person name="Johnson J."/>
            <person name="Kravitz S."/>
            <person name="Beeson K."/>
            <person name="Sutton G."/>
            <person name="Rogers Y.-H."/>
            <person name="Friedman R."/>
            <person name="Frazier M."/>
            <person name="Venter J.C."/>
        </authorList>
    </citation>
    <scope>NUCLEOTIDE SEQUENCE [LARGE SCALE GENOMIC DNA]</scope>
    <source>
        <strain evidence="1 2">HEL-45</strain>
    </source>
</reference>
<organism evidence="1 2">
    <name type="scientific">Sulfitobacter indolifex HEL-45</name>
    <dbReference type="NCBI Taxonomy" id="391624"/>
    <lineage>
        <taxon>Bacteria</taxon>
        <taxon>Pseudomonadati</taxon>
        <taxon>Pseudomonadota</taxon>
        <taxon>Alphaproteobacteria</taxon>
        <taxon>Rhodobacterales</taxon>
        <taxon>Roseobacteraceae</taxon>
        <taxon>Sulfitobacter</taxon>
    </lineage>
</organism>
<gene>
    <name evidence="1" type="ORF">OIHEL45_01830</name>
</gene>
<dbReference type="InterPro" id="IPR007761">
    <property type="entry name" value="MtlR-like"/>
</dbReference>
<dbReference type="InterPro" id="IPR038026">
    <property type="entry name" value="MtlR-like_sf"/>
</dbReference>
<dbReference type="Proteomes" id="UP000003257">
    <property type="component" value="Unassembled WGS sequence"/>
</dbReference>
<protein>
    <submittedName>
        <fullName evidence="1">Probable mannitol operon repressor</fullName>
    </submittedName>
</protein>
<proteinExistence type="predicted"/>
<dbReference type="PANTHER" id="PTHR37941">
    <property type="entry name" value="FUMARASE E-RELATED"/>
    <property type="match status" value="1"/>
</dbReference>
<comment type="caution">
    <text evidence="1">The sequence shown here is derived from an EMBL/GenBank/DDBJ whole genome shotgun (WGS) entry which is preliminary data.</text>
</comment>
<dbReference type="Gene3D" id="1.20.120.330">
    <property type="entry name" value="Nucleotidyltransferases domain 2"/>
    <property type="match status" value="1"/>
</dbReference>
<name>A0ABM9X7N0_9RHOB</name>
<evidence type="ECO:0000313" key="2">
    <source>
        <dbReference type="Proteomes" id="UP000003257"/>
    </source>
</evidence>
<accession>A0ABM9X7N0</accession>
<dbReference type="SUPFAM" id="SSF158668">
    <property type="entry name" value="MtlR-like"/>
    <property type="match status" value="1"/>
</dbReference>
<dbReference type="EMBL" id="ABID01000001">
    <property type="protein sequence ID" value="EDQ05510.1"/>
    <property type="molecule type" value="Genomic_DNA"/>
</dbReference>
<dbReference type="PANTHER" id="PTHR37941:SF1">
    <property type="entry name" value="FUMARASE E-RELATED"/>
    <property type="match status" value="1"/>
</dbReference>
<evidence type="ECO:0000313" key="1">
    <source>
        <dbReference type="EMBL" id="EDQ05510.1"/>
    </source>
</evidence>